<dbReference type="SMART" id="SM00228">
    <property type="entry name" value="PDZ"/>
    <property type="match status" value="1"/>
</dbReference>
<keyword evidence="4" id="KW-1185">Reference proteome</keyword>
<gene>
    <name evidence="3" type="ORF">EOI86_06430</name>
</gene>
<dbReference type="Pfam" id="PF13180">
    <property type="entry name" value="PDZ_2"/>
    <property type="match status" value="1"/>
</dbReference>
<feature type="domain" description="PDZ" evidence="2">
    <location>
        <begin position="352"/>
        <end position="428"/>
    </location>
</feature>
<evidence type="ECO:0000259" key="2">
    <source>
        <dbReference type="SMART" id="SM00228"/>
    </source>
</evidence>
<reference evidence="4" key="1">
    <citation type="submission" date="2019-01" db="EMBL/GenBank/DDBJ databases">
        <title>Gri0909 isolated from a small marine red alga.</title>
        <authorList>
            <person name="Kim J."/>
            <person name="Jeong S.E."/>
            <person name="Jeon C.O."/>
        </authorList>
    </citation>
    <scope>NUCLEOTIDE SEQUENCE [LARGE SCALE GENOMIC DNA]</scope>
    <source>
        <strain evidence="4">Gri0909</strain>
    </source>
</reference>
<dbReference type="AlphaFoldDB" id="A0A3S2Y5A4"/>
<dbReference type="InterPro" id="IPR001478">
    <property type="entry name" value="PDZ"/>
</dbReference>
<evidence type="ECO:0000313" key="4">
    <source>
        <dbReference type="Proteomes" id="UP000287447"/>
    </source>
</evidence>
<dbReference type="Gene3D" id="3.40.50.11550">
    <property type="match status" value="1"/>
</dbReference>
<dbReference type="CDD" id="cd14727">
    <property type="entry name" value="ChanN-like"/>
    <property type="match status" value="1"/>
</dbReference>
<accession>A0A3S2Y5A4</accession>
<keyword evidence="1" id="KW-0732">Signal</keyword>
<organism evidence="3 4">
    <name type="scientific">Hwanghaeella grinnelliae</name>
    <dbReference type="NCBI Taxonomy" id="2500179"/>
    <lineage>
        <taxon>Bacteria</taxon>
        <taxon>Pseudomonadati</taxon>
        <taxon>Pseudomonadota</taxon>
        <taxon>Alphaproteobacteria</taxon>
        <taxon>Rhodospirillales</taxon>
        <taxon>Rhodospirillaceae</taxon>
        <taxon>Hwanghaeella</taxon>
    </lineage>
</organism>
<dbReference type="SUPFAM" id="SSF50156">
    <property type="entry name" value="PDZ domain-like"/>
    <property type="match status" value="1"/>
</dbReference>
<dbReference type="Proteomes" id="UP000287447">
    <property type="component" value="Unassembled WGS sequence"/>
</dbReference>
<comment type="caution">
    <text evidence="3">The sequence shown here is derived from an EMBL/GenBank/DDBJ whole genome shotgun (WGS) entry which is preliminary data.</text>
</comment>
<dbReference type="SUPFAM" id="SSF159501">
    <property type="entry name" value="EreA/ChaN-like"/>
    <property type="match status" value="1"/>
</dbReference>
<dbReference type="InterPro" id="IPR036034">
    <property type="entry name" value="PDZ_sf"/>
</dbReference>
<name>A0A3S2Y5A4_9PROT</name>
<proteinExistence type="predicted"/>
<evidence type="ECO:0000256" key="1">
    <source>
        <dbReference type="SAM" id="SignalP"/>
    </source>
</evidence>
<dbReference type="CDD" id="cd06779">
    <property type="entry name" value="cpPDZ_Deg_HtrA-like"/>
    <property type="match status" value="1"/>
</dbReference>
<feature type="signal peptide" evidence="1">
    <location>
        <begin position="1"/>
        <end position="43"/>
    </location>
</feature>
<dbReference type="Pfam" id="PF04187">
    <property type="entry name" value="Cofac_haem_bdg"/>
    <property type="match status" value="1"/>
</dbReference>
<protein>
    <submittedName>
        <fullName evidence="3">PDZ domain-containing protein</fullName>
    </submittedName>
</protein>
<sequence length="445" mass="48075">MHRFGIRYRNWERVMKRVFGRLPRSILPPICLAATLAVPLAIAGCTTSTVPDAQAASNACAKVGQWVDPATKRTLDARALLADLAGKDVVLLGEQHTTKDHHVWQTQTIAALQALNPDIVLGFEMFPRSVQPALDAWISGATTRQEFLKQSRWSEVWGYPPELYMPMFEQARLNRNPMVALNVARTLIAKVGREGWASVAADDREGVTDPAPASFAYRESLAEVFLAKLQHGHSRGDSASDSPAPSLESIMKSEPFANFVQAQVTWDRAMAEALATAKNDNPNALIIGVMGRGHIDYRHGVPHQLSDLGIDNVAVLIPLEAGEDCAAAQPGLADAVFTVDPPAQAEAEKPKPRLGVVIEPVDQGDAGDQGIRIVQVTPNSIAEAAGLFTDDIIVTAAGTQVRQVRDLVEIIQRQAPGTWLPLEIRRGGETLSVVAKFPPLAGADQ</sequence>
<evidence type="ECO:0000313" key="3">
    <source>
        <dbReference type="EMBL" id="RVU38899.1"/>
    </source>
</evidence>
<dbReference type="EMBL" id="SADE01000001">
    <property type="protein sequence ID" value="RVU38899.1"/>
    <property type="molecule type" value="Genomic_DNA"/>
</dbReference>
<dbReference type="InterPro" id="IPR007314">
    <property type="entry name" value="Cofac_haem-bd_dom"/>
</dbReference>
<dbReference type="Gene3D" id="2.30.42.10">
    <property type="match status" value="1"/>
</dbReference>
<feature type="chain" id="PRO_5018526668" evidence="1">
    <location>
        <begin position="44"/>
        <end position="445"/>
    </location>
</feature>